<feature type="non-terminal residue" evidence="8">
    <location>
        <position position="261"/>
    </location>
</feature>
<feature type="domain" description="Anoctamin transmembrane" evidence="7">
    <location>
        <begin position="1"/>
        <end position="104"/>
    </location>
</feature>
<dbReference type="EMBL" id="KB740837">
    <property type="protein sequence ID" value="ENN78777.1"/>
    <property type="molecule type" value="Genomic_DNA"/>
</dbReference>
<keyword evidence="4 6" id="KW-1133">Transmembrane helix</keyword>
<dbReference type="PANTHER" id="PTHR12308:SF83">
    <property type="entry name" value="ANOCTAMIN"/>
    <property type="match status" value="1"/>
</dbReference>
<dbReference type="Pfam" id="PF04547">
    <property type="entry name" value="Anoctamin"/>
    <property type="match status" value="1"/>
</dbReference>
<evidence type="ECO:0000256" key="1">
    <source>
        <dbReference type="ARBA" id="ARBA00004141"/>
    </source>
</evidence>
<keyword evidence="3 6" id="KW-0812">Transmembrane</keyword>
<dbReference type="InterPro" id="IPR007632">
    <property type="entry name" value="Anoctamin"/>
</dbReference>
<organism evidence="8">
    <name type="scientific">Dendroctonus ponderosae</name>
    <name type="common">Mountain pine beetle</name>
    <dbReference type="NCBI Taxonomy" id="77166"/>
    <lineage>
        <taxon>Eukaryota</taxon>
        <taxon>Metazoa</taxon>
        <taxon>Ecdysozoa</taxon>
        <taxon>Arthropoda</taxon>
        <taxon>Hexapoda</taxon>
        <taxon>Insecta</taxon>
        <taxon>Pterygota</taxon>
        <taxon>Neoptera</taxon>
        <taxon>Endopterygota</taxon>
        <taxon>Coleoptera</taxon>
        <taxon>Polyphaga</taxon>
        <taxon>Cucujiformia</taxon>
        <taxon>Curculionidae</taxon>
        <taxon>Scolytinae</taxon>
        <taxon>Dendroctonus</taxon>
    </lineage>
</organism>
<dbReference type="AlphaFoldDB" id="N6UJE7"/>
<dbReference type="GO" id="GO:0005254">
    <property type="term" value="F:chloride channel activity"/>
    <property type="evidence" value="ECO:0007669"/>
    <property type="project" value="TreeGrafter"/>
</dbReference>
<sequence length="261" mass="30310">MVGNQAMNSVMEMLIPFCFKMYNTFIVSKRIEEADTEEELIGCNQWTADYNLSDLQSRSLFAEYLEMVLQYGFVTLFVTAFPLAPLFALINNVLEMRLDAKKYQVLTVIGRIAIVSNAMIIAFSSNFIPRLVYMLKVNSDHTDQGFLEFSLAYFNTSDFKPGTAPESPTYDTQVCRYAEFRNPPDDPHKYKRPLIYWHILAVRLAFIVVYQNLVSFIVTVVEWTIPDISRKLNDRIKREAYKVNEIIIKNESERTKKRSNT</sequence>
<dbReference type="PANTHER" id="PTHR12308">
    <property type="entry name" value="ANOCTAMIN"/>
    <property type="match status" value="1"/>
</dbReference>
<evidence type="ECO:0000256" key="5">
    <source>
        <dbReference type="ARBA" id="ARBA00023136"/>
    </source>
</evidence>
<comment type="subcellular location">
    <subcellularLocation>
        <location evidence="1 6">Membrane</location>
        <topology evidence="1 6">Multi-pass membrane protein</topology>
    </subcellularLocation>
</comment>
<feature type="transmembrane region" description="Helical" evidence="6">
    <location>
        <begin position="68"/>
        <end position="94"/>
    </location>
</feature>
<dbReference type="OrthoDB" id="296386at2759"/>
<feature type="transmembrane region" description="Helical" evidence="6">
    <location>
        <begin position="106"/>
        <end position="128"/>
    </location>
</feature>
<protein>
    <recommendedName>
        <fullName evidence="6">Anoctamin</fullName>
    </recommendedName>
</protein>
<feature type="transmembrane region" description="Helical" evidence="6">
    <location>
        <begin position="195"/>
        <end position="221"/>
    </location>
</feature>
<keyword evidence="5 6" id="KW-0472">Membrane</keyword>
<evidence type="ECO:0000256" key="3">
    <source>
        <dbReference type="ARBA" id="ARBA00022692"/>
    </source>
</evidence>
<gene>
    <name evidence="8" type="ORF">YQE_04764</name>
</gene>
<evidence type="ECO:0000313" key="8">
    <source>
        <dbReference type="EMBL" id="ENN78777.1"/>
    </source>
</evidence>
<accession>N6UJE7</accession>
<reference evidence="8" key="1">
    <citation type="journal article" date="2013" name="Genome Biol.">
        <title>Draft genome of the mountain pine beetle, Dendroctonus ponderosae Hopkins, a major forest pest.</title>
        <authorList>
            <person name="Keeling C.I."/>
            <person name="Yuen M.M."/>
            <person name="Liao N.Y."/>
            <person name="Docking T.R."/>
            <person name="Chan S.K."/>
            <person name="Taylor G.A."/>
            <person name="Palmquist D.L."/>
            <person name="Jackman S.D."/>
            <person name="Nguyen A."/>
            <person name="Li M."/>
            <person name="Henderson H."/>
            <person name="Janes J.K."/>
            <person name="Zhao Y."/>
            <person name="Pandoh P."/>
            <person name="Moore R."/>
            <person name="Sperling F.A."/>
            <person name="Huber D.P."/>
            <person name="Birol I."/>
            <person name="Jones S.J."/>
            <person name="Bohlmann J."/>
        </authorList>
    </citation>
    <scope>NUCLEOTIDE SEQUENCE</scope>
</reference>
<comment type="similarity">
    <text evidence="2 6">Belongs to the anoctamin family.</text>
</comment>
<proteinExistence type="inferred from homology"/>
<comment type="caution">
    <text evidence="6">Lacks conserved residue(s) required for the propagation of feature annotation.</text>
</comment>
<evidence type="ECO:0000256" key="6">
    <source>
        <dbReference type="RuleBase" id="RU280814"/>
    </source>
</evidence>
<dbReference type="GO" id="GO:0005886">
    <property type="term" value="C:plasma membrane"/>
    <property type="evidence" value="ECO:0007669"/>
    <property type="project" value="TreeGrafter"/>
</dbReference>
<name>N6UJE7_DENPD</name>
<evidence type="ECO:0000256" key="4">
    <source>
        <dbReference type="ARBA" id="ARBA00022989"/>
    </source>
</evidence>
<evidence type="ECO:0000259" key="7">
    <source>
        <dbReference type="Pfam" id="PF04547"/>
    </source>
</evidence>
<dbReference type="InterPro" id="IPR049452">
    <property type="entry name" value="Anoctamin_TM"/>
</dbReference>
<feature type="non-terminal residue" evidence="8">
    <location>
        <position position="1"/>
    </location>
</feature>
<dbReference type="HOGENOM" id="CLU_006685_4_0_1"/>
<evidence type="ECO:0000256" key="2">
    <source>
        <dbReference type="ARBA" id="ARBA00009671"/>
    </source>
</evidence>
<dbReference type="OMA" id="THENQEP"/>